<keyword evidence="1" id="KW-0472">Membrane</keyword>
<evidence type="ECO:0000313" key="3">
    <source>
        <dbReference type="Proteomes" id="UP000281098"/>
    </source>
</evidence>
<keyword evidence="3" id="KW-1185">Reference proteome</keyword>
<keyword evidence="1" id="KW-0812">Transmembrane</keyword>
<evidence type="ECO:0008006" key="4">
    <source>
        <dbReference type="Google" id="ProtNLM"/>
    </source>
</evidence>
<evidence type="ECO:0000256" key="1">
    <source>
        <dbReference type="SAM" id="Phobius"/>
    </source>
</evidence>
<accession>A0ABX9YLC9</accession>
<keyword evidence="1" id="KW-1133">Transmembrane helix</keyword>
<evidence type="ECO:0000313" key="2">
    <source>
        <dbReference type="EMBL" id="RQY90064.1"/>
    </source>
</evidence>
<dbReference type="EMBL" id="QTPM01000024">
    <property type="protein sequence ID" value="RQY90064.1"/>
    <property type="molecule type" value="Genomic_DNA"/>
</dbReference>
<feature type="transmembrane region" description="Helical" evidence="1">
    <location>
        <begin position="40"/>
        <end position="61"/>
    </location>
</feature>
<organism evidence="2 3">
    <name type="scientific">Burkholderia stagnalis</name>
    <dbReference type="NCBI Taxonomy" id="1503054"/>
    <lineage>
        <taxon>Bacteria</taxon>
        <taxon>Pseudomonadati</taxon>
        <taxon>Pseudomonadota</taxon>
        <taxon>Betaproteobacteria</taxon>
        <taxon>Burkholderiales</taxon>
        <taxon>Burkholderiaceae</taxon>
        <taxon>Burkholderia</taxon>
        <taxon>Burkholderia cepacia complex</taxon>
    </lineage>
</organism>
<name>A0ABX9YLC9_9BURK</name>
<feature type="transmembrane region" description="Helical" evidence="1">
    <location>
        <begin position="73"/>
        <end position="94"/>
    </location>
</feature>
<sequence length="95" mass="10868">MLFGLLVTWVFIYTFSHVYWVVPNHIATGCHELGKCVTPWWVAPVLISYSFGPAFAFCALNAVAWRRWPVRKWALWGVAILAVTATLYLADYFAK</sequence>
<gene>
    <name evidence="2" type="ORF">DF017_19870</name>
</gene>
<comment type="caution">
    <text evidence="2">The sequence shown here is derived from an EMBL/GenBank/DDBJ whole genome shotgun (WGS) entry which is preliminary data.</text>
</comment>
<dbReference type="Proteomes" id="UP000281098">
    <property type="component" value="Unassembled WGS sequence"/>
</dbReference>
<reference evidence="2 3" key="1">
    <citation type="submission" date="2018-08" db="EMBL/GenBank/DDBJ databases">
        <title>Comparative analysis of Burkholderia isolates from Puerto Rico.</title>
        <authorList>
            <person name="Hall C."/>
            <person name="Sahl J."/>
            <person name="Wagner D."/>
        </authorList>
    </citation>
    <scope>NUCLEOTIDE SEQUENCE [LARGE SCALE GENOMIC DNA]</scope>
    <source>
        <strain evidence="2 3">Bp8966</strain>
    </source>
</reference>
<proteinExistence type="predicted"/>
<protein>
    <recommendedName>
        <fullName evidence="4">DUF1772 domain-containing protein</fullName>
    </recommendedName>
</protein>